<evidence type="ECO:0000256" key="1">
    <source>
        <dbReference type="ARBA" id="ARBA00023125"/>
    </source>
</evidence>
<dbReference type="SUPFAM" id="SSF48498">
    <property type="entry name" value="Tetracyclin repressor-like, C-terminal domain"/>
    <property type="match status" value="1"/>
</dbReference>
<sequence length="196" mass="20878">MTTGRRAGVSTAKADILEAARELFAEVGYDRATIRAIATRAGVDVALVSYYYGNKKGLFRVVMSMPVDPEQIFTAALDGPRDGMGERLLRAALGVWEGPETGASFLAVLRAAVDVDDKAANTFGEFIASVMLPILTQHAGVSIETGRVVASTMFGLAFMRYLVRSPIFTAPSTEEIIATYGPAIQRLVDADGAPSN</sequence>
<gene>
    <name evidence="4" type="ORF">Q7X28_03425</name>
</gene>
<dbReference type="GO" id="GO:0000976">
    <property type="term" value="F:transcription cis-regulatory region binding"/>
    <property type="evidence" value="ECO:0007669"/>
    <property type="project" value="TreeGrafter"/>
</dbReference>
<dbReference type="PANTHER" id="PTHR30055">
    <property type="entry name" value="HTH-TYPE TRANSCRIPTIONAL REGULATOR RUTR"/>
    <property type="match status" value="1"/>
</dbReference>
<protein>
    <submittedName>
        <fullName evidence="4">TetR family transcriptional regulator</fullName>
    </submittedName>
</protein>
<evidence type="ECO:0000313" key="4">
    <source>
        <dbReference type="EMBL" id="MDP0396969.1"/>
    </source>
</evidence>
<dbReference type="Pfam" id="PF17920">
    <property type="entry name" value="TetR_C_16"/>
    <property type="match status" value="1"/>
</dbReference>
<keyword evidence="1 2" id="KW-0238">DNA-binding</keyword>
<dbReference type="Pfam" id="PF00440">
    <property type="entry name" value="TetR_N"/>
    <property type="match status" value="1"/>
</dbReference>
<dbReference type="InterPro" id="IPR036271">
    <property type="entry name" value="Tet_transcr_reg_TetR-rel_C_sf"/>
</dbReference>
<organism evidence="4 5">
    <name type="scientific">Tsukamurella strandjordii</name>
    <dbReference type="NCBI Taxonomy" id="147577"/>
    <lineage>
        <taxon>Bacteria</taxon>
        <taxon>Bacillati</taxon>
        <taxon>Actinomycetota</taxon>
        <taxon>Actinomycetes</taxon>
        <taxon>Mycobacteriales</taxon>
        <taxon>Tsukamurellaceae</taxon>
        <taxon>Tsukamurella</taxon>
    </lineage>
</organism>
<dbReference type="Proteomes" id="UP001178281">
    <property type="component" value="Unassembled WGS sequence"/>
</dbReference>
<feature type="domain" description="HTH tetR-type" evidence="3">
    <location>
        <begin position="10"/>
        <end position="70"/>
    </location>
</feature>
<evidence type="ECO:0000259" key="3">
    <source>
        <dbReference type="PROSITE" id="PS50977"/>
    </source>
</evidence>
<dbReference type="RefSeq" id="WP_305110279.1">
    <property type="nucleotide sequence ID" value="NZ_JAUTIX010000001.1"/>
</dbReference>
<dbReference type="PRINTS" id="PR00455">
    <property type="entry name" value="HTHTETR"/>
</dbReference>
<evidence type="ECO:0000256" key="2">
    <source>
        <dbReference type="PROSITE-ProRule" id="PRU00335"/>
    </source>
</evidence>
<dbReference type="AlphaFoldDB" id="A0AA90SFU4"/>
<dbReference type="EMBL" id="JAUTIX010000001">
    <property type="protein sequence ID" value="MDP0396969.1"/>
    <property type="molecule type" value="Genomic_DNA"/>
</dbReference>
<keyword evidence="5" id="KW-1185">Reference proteome</keyword>
<dbReference type="InterPro" id="IPR050109">
    <property type="entry name" value="HTH-type_TetR-like_transc_reg"/>
</dbReference>
<dbReference type="GO" id="GO:0003700">
    <property type="term" value="F:DNA-binding transcription factor activity"/>
    <property type="evidence" value="ECO:0007669"/>
    <property type="project" value="TreeGrafter"/>
</dbReference>
<accession>A0AA90SFU4</accession>
<dbReference type="Gene3D" id="1.10.357.10">
    <property type="entry name" value="Tetracycline Repressor, domain 2"/>
    <property type="match status" value="1"/>
</dbReference>
<dbReference type="InterPro" id="IPR009057">
    <property type="entry name" value="Homeodomain-like_sf"/>
</dbReference>
<dbReference type="SUPFAM" id="SSF46689">
    <property type="entry name" value="Homeodomain-like"/>
    <property type="match status" value="1"/>
</dbReference>
<dbReference type="PROSITE" id="PS50977">
    <property type="entry name" value="HTH_TETR_2"/>
    <property type="match status" value="1"/>
</dbReference>
<name>A0AA90SFU4_9ACTN</name>
<comment type="caution">
    <text evidence="4">The sequence shown here is derived from an EMBL/GenBank/DDBJ whole genome shotgun (WGS) entry which is preliminary data.</text>
</comment>
<proteinExistence type="predicted"/>
<feature type="DNA-binding region" description="H-T-H motif" evidence="2">
    <location>
        <begin position="33"/>
        <end position="52"/>
    </location>
</feature>
<evidence type="ECO:0000313" key="5">
    <source>
        <dbReference type="Proteomes" id="UP001178281"/>
    </source>
</evidence>
<dbReference type="InterPro" id="IPR041678">
    <property type="entry name" value="TetR_C_16"/>
</dbReference>
<reference evidence="4" key="1">
    <citation type="submission" date="2023-08" db="EMBL/GenBank/DDBJ databases">
        <title>The draft genome of Tsukamurella strandjordii strain 050030.</title>
        <authorList>
            <person name="Zhao F."/>
            <person name="Feng Y."/>
            <person name="Zong Z."/>
        </authorList>
    </citation>
    <scope>NUCLEOTIDE SEQUENCE</scope>
    <source>
        <strain evidence="4">050030</strain>
    </source>
</reference>
<dbReference type="InterPro" id="IPR001647">
    <property type="entry name" value="HTH_TetR"/>
</dbReference>
<dbReference type="Gene3D" id="1.10.10.60">
    <property type="entry name" value="Homeodomain-like"/>
    <property type="match status" value="1"/>
</dbReference>
<dbReference type="PANTHER" id="PTHR30055:SF235">
    <property type="entry name" value="TRANSCRIPTIONAL REGULATORY PROTEIN"/>
    <property type="match status" value="1"/>
</dbReference>